<dbReference type="STRING" id="336831.WG68_01100"/>
<dbReference type="AlphaFoldDB" id="A0A0M2VDR9"/>
<reference evidence="3 4" key="1">
    <citation type="submission" date="2015-03" db="EMBL/GenBank/DDBJ databases">
        <title>Draft genome sequences of two protease-producing strains of Arsukibacterium isolated from two cold and alkaline environments.</title>
        <authorList>
            <person name="Lylloff J.E."/>
            <person name="Skov L.B."/>
            <person name="Jepsen M."/>
            <person name="Hallin P.F."/>
            <person name="Sorensen S.J."/>
            <person name="Stougaard P."/>
            <person name="Glaring M.A."/>
        </authorList>
    </citation>
    <scope>NUCLEOTIDE SEQUENCE [LARGE SCALE GENOMIC DNA]</scope>
    <source>
        <strain evidence="3 4">GCM72</strain>
    </source>
</reference>
<feature type="domain" description="RES" evidence="2">
    <location>
        <begin position="199"/>
        <end position="334"/>
    </location>
</feature>
<evidence type="ECO:0000313" key="4">
    <source>
        <dbReference type="Proteomes" id="UP000034228"/>
    </source>
</evidence>
<dbReference type="EMBL" id="LAHO01000001">
    <property type="protein sequence ID" value="KKO47273.1"/>
    <property type="molecule type" value="Genomic_DNA"/>
</dbReference>
<keyword evidence="4" id="KW-1185">Reference proteome</keyword>
<dbReference type="Pfam" id="PF08808">
    <property type="entry name" value="RES"/>
    <property type="match status" value="1"/>
</dbReference>
<gene>
    <name evidence="3" type="ORF">WG68_01100</name>
</gene>
<proteinExistence type="predicted"/>
<accession>A0A0M2VDR9</accession>
<sequence length="346" mass="38295">MWIEAEIPADLKPLLFDGRLFYGRWGELFFVSKNPMTYVDMPDSAWVRNAADDIYGRYFLYDIEPHWQQDSIMRDLYRYAKPWVTDLSGLSTDRLVNELIDLFQRGELRAWRLTDGWAKPPEHTGPYVMAGSTPAAGGSVSAAPSTTSNASKPKGGSTTAVQPVAAKAAVHEAQNTSTGEPKIISGTGANVKMDAHKIYDSAFDPLSTNPTAQYRFSDPSFRNTGNDVYFGENVTTSYFEVRKNISGKSLFVGGVEIDGILDLTDQEVAKSMNVDLAKLNQKVDNPVQQKKVYAYTNQVANQAYNAGYKGILYNSTRKEGSNKAVVLFGGRFDKAKITPIINKPIK</sequence>
<evidence type="ECO:0000313" key="3">
    <source>
        <dbReference type="EMBL" id="KKO47273.1"/>
    </source>
</evidence>
<evidence type="ECO:0000256" key="1">
    <source>
        <dbReference type="SAM" id="MobiDB-lite"/>
    </source>
</evidence>
<feature type="compositionally biased region" description="Low complexity" evidence="1">
    <location>
        <begin position="131"/>
        <end position="148"/>
    </location>
</feature>
<dbReference type="OrthoDB" id="5755898at2"/>
<dbReference type="Proteomes" id="UP000034228">
    <property type="component" value="Unassembled WGS sequence"/>
</dbReference>
<protein>
    <recommendedName>
        <fullName evidence="2">RES domain-containing protein</fullName>
    </recommendedName>
</protein>
<evidence type="ECO:0000259" key="2">
    <source>
        <dbReference type="Pfam" id="PF08808"/>
    </source>
</evidence>
<name>A0A0M2VDR9_9GAMM</name>
<organism evidence="3 4">
    <name type="scientific">Arsukibacterium ikkense</name>
    <dbReference type="NCBI Taxonomy" id="336831"/>
    <lineage>
        <taxon>Bacteria</taxon>
        <taxon>Pseudomonadati</taxon>
        <taxon>Pseudomonadota</taxon>
        <taxon>Gammaproteobacteria</taxon>
        <taxon>Chromatiales</taxon>
        <taxon>Chromatiaceae</taxon>
        <taxon>Arsukibacterium</taxon>
    </lineage>
</organism>
<feature type="region of interest" description="Disordered" evidence="1">
    <location>
        <begin position="131"/>
        <end position="183"/>
    </location>
</feature>
<dbReference type="InterPro" id="IPR014914">
    <property type="entry name" value="RES_dom"/>
</dbReference>
<comment type="caution">
    <text evidence="3">The sequence shown here is derived from an EMBL/GenBank/DDBJ whole genome shotgun (WGS) entry which is preliminary data.</text>
</comment>